<dbReference type="Pfam" id="PF08238">
    <property type="entry name" value="Sel1"/>
    <property type="match status" value="5"/>
</dbReference>
<keyword evidence="2" id="KW-0812">Transmembrane</keyword>
<sequence length="800" mass="90465">MLVWGILWLLLASCMGHEAADPWYTIEQNLKNLPKKPDPILSSAQEIDPYLDPVSDGIKISLPMDYYEREQERIYDKFWKGASELQQEVYAQLKTSSAEFNNSEATYLLAQIHLIGEYGYPHNKTLAYYYLNRFNEMTNFTNATVLFELAVMHSTGLFGTIPIDSSKALIYYHLASGLGDVRAKMALAYRYQNGVNAPRDCDKALFLYSEIAQKLRSSYSDQEWDIVSPFLESYDVRICDFTGGLLSKGLSSTRLSTVRKRALRPDITSSVLTNLQGGRIILQFGGGGGSGFVGGDDEEEENGLMNIYYTALDNYQGTYTQRRNMTVAMQLLNMTYAQFDNDIRYMADLDRFFYGKCLGLLGHMYFRGEGVEMPNITLAEQLLERAIEITEVSDNFRSAAHADLGLINQYIYGNLTEAIKHYNRMVDLASSDGTAEFQLSKIYAGVNGHSGEERLAVEDPLFLMRRAAHKGFTPAIYELASMAEKGITGRVTCEELTSIYKTFIEENDEIVAPSLKEGFIALLRQETEVALWEYAKAAEQGYEVAQTNVAYLLYQPPLQLQEPPIIPEARRNMALAYYTRSFMQSNADAGVIAGDIYYEIGEYSRAVALYQTAAMKISVQAMWNLGYMYEHGLGVEQDFHLAKRHYEQVLEHNHKLYFGVRLTILKLKAKSWFIWLTGGKVNYWKTSTDPHHVASASSSWFSRLLKTFREAGRENSGHPENESIRPDQNSSGSILDTLQSWGVHAEDLITIGFVLLFFIMSFALRTVALRRGWAVRVNGVPLQPQQQGQQGGVDIQFFAI</sequence>
<dbReference type="Proteomes" id="UP000190831">
    <property type="component" value="Chromosome B"/>
</dbReference>
<comment type="similarity">
    <text evidence="1">Belongs to the sel-1 family.</text>
</comment>
<evidence type="ECO:0000256" key="3">
    <source>
        <dbReference type="SAM" id="SignalP"/>
    </source>
</evidence>
<evidence type="ECO:0000256" key="1">
    <source>
        <dbReference type="ARBA" id="ARBA00038101"/>
    </source>
</evidence>
<dbReference type="InterPro" id="IPR011990">
    <property type="entry name" value="TPR-like_helical_dom_sf"/>
</dbReference>
<name>A0A1G4M7H6_LACFM</name>
<dbReference type="OMA" id="LLGHWMD"/>
<reference evidence="5" key="1">
    <citation type="submission" date="2016-03" db="EMBL/GenBank/DDBJ databases">
        <authorList>
            <person name="Devillers H."/>
        </authorList>
    </citation>
    <scope>NUCLEOTIDE SEQUENCE [LARGE SCALE GENOMIC DNA]</scope>
</reference>
<dbReference type="PANTHER" id="PTHR11102:SF160">
    <property type="entry name" value="ERAD-ASSOCIATED E3 UBIQUITIN-PROTEIN LIGASE COMPONENT HRD3"/>
    <property type="match status" value="1"/>
</dbReference>
<dbReference type="PANTHER" id="PTHR11102">
    <property type="entry name" value="SEL-1-LIKE PROTEIN"/>
    <property type="match status" value="1"/>
</dbReference>
<keyword evidence="5" id="KW-1185">Reference proteome</keyword>
<keyword evidence="2" id="KW-1133">Transmembrane helix</keyword>
<accession>A0A1G4M7H6</accession>
<dbReference type="Gene3D" id="1.25.40.10">
    <property type="entry name" value="Tetratricopeptide repeat domain"/>
    <property type="match status" value="3"/>
</dbReference>
<dbReference type="InterPro" id="IPR006597">
    <property type="entry name" value="Sel1-like"/>
</dbReference>
<dbReference type="OrthoDB" id="27934at2759"/>
<proteinExistence type="inferred from homology"/>
<dbReference type="STRING" id="4955.A0A1G4M7H6"/>
<feature type="chain" id="PRO_5009237230" evidence="3">
    <location>
        <begin position="17"/>
        <end position="800"/>
    </location>
</feature>
<keyword evidence="3" id="KW-0732">Signal</keyword>
<dbReference type="SMART" id="SM00671">
    <property type="entry name" value="SEL1"/>
    <property type="match status" value="6"/>
</dbReference>
<feature type="signal peptide" evidence="3">
    <location>
        <begin position="1"/>
        <end position="16"/>
    </location>
</feature>
<gene>
    <name evidence="4" type="ORF">LAFE_0B02718G</name>
</gene>
<protein>
    <submittedName>
        <fullName evidence="4">LAFE_0B02718g1_1</fullName>
    </submittedName>
</protein>
<organism evidence="4 5">
    <name type="scientific">Lachancea fermentati</name>
    <name type="common">Zygosaccharomyces fermentati</name>
    <dbReference type="NCBI Taxonomy" id="4955"/>
    <lineage>
        <taxon>Eukaryota</taxon>
        <taxon>Fungi</taxon>
        <taxon>Dikarya</taxon>
        <taxon>Ascomycota</taxon>
        <taxon>Saccharomycotina</taxon>
        <taxon>Saccharomycetes</taxon>
        <taxon>Saccharomycetales</taxon>
        <taxon>Saccharomycetaceae</taxon>
        <taxon>Lachancea</taxon>
    </lineage>
</organism>
<evidence type="ECO:0000313" key="5">
    <source>
        <dbReference type="Proteomes" id="UP000190831"/>
    </source>
</evidence>
<evidence type="ECO:0000313" key="4">
    <source>
        <dbReference type="EMBL" id="SCV99797.1"/>
    </source>
</evidence>
<dbReference type="InterPro" id="IPR050767">
    <property type="entry name" value="Sel1_AlgK"/>
</dbReference>
<dbReference type="EMBL" id="LT598489">
    <property type="protein sequence ID" value="SCV99797.1"/>
    <property type="molecule type" value="Genomic_DNA"/>
</dbReference>
<dbReference type="AlphaFoldDB" id="A0A1G4M7H6"/>
<keyword evidence="2" id="KW-0472">Membrane</keyword>
<dbReference type="SUPFAM" id="SSF81901">
    <property type="entry name" value="HCP-like"/>
    <property type="match status" value="3"/>
</dbReference>
<feature type="transmembrane region" description="Helical" evidence="2">
    <location>
        <begin position="748"/>
        <end position="768"/>
    </location>
</feature>
<evidence type="ECO:0000256" key="2">
    <source>
        <dbReference type="SAM" id="Phobius"/>
    </source>
</evidence>